<evidence type="ECO:0000313" key="2">
    <source>
        <dbReference type="EMBL" id="KKN47502.1"/>
    </source>
</evidence>
<dbReference type="InterPro" id="IPR023374">
    <property type="entry name" value="AttH-like_dom_sf"/>
</dbReference>
<reference evidence="2" key="1">
    <citation type="journal article" date="2015" name="Nature">
        <title>Complex archaea that bridge the gap between prokaryotes and eukaryotes.</title>
        <authorList>
            <person name="Spang A."/>
            <person name="Saw J.H."/>
            <person name="Jorgensen S.L."/>
            <person name="Zaremba-Niedzwiedzka K."/>
            <person name="Martijn J."/>
            <person name="Lind A.E."/>
            <person name="van Eijk R."/>
            <person name="Schleper C."/>
            <person name="Guy L."/>
            <person name="Ettema T.J."/>
        </authorList>
    </citation>
    <scope>NUCLEOTIDE SEQUENCE</scope>
</reference>
<dbReference type="Pfam" id="PF07143">
    <property type="entry name" value="CrtC"/>
    <property type="match status" value="1"/>
</dbReference>
<dbReference type="PANTHER" id="PTHR38591:SF1">
    <property type="entry name" value="BLL1000 PROTEIN"/>
    <property type="match status" value="1"/>
</dbReference>
<gene>
    <name evidence="2" type="ORF">LCGC14_0662290</name>
</gene>
<dbReference type="PANTHER" id="PTHR38591">
    <property type="entry name" value="HYDROLASE"/>
    <property type="match status" value="1"/>
</dbReference>
<comment type="caution">
    <text evidence="2">The sequence shown here is derived from an EMBL/GenBank/DDBJ whole genome shotgun (WGS) entry which is preliminary data.</text>
</comment>
<dbReference type="SUPFAM" id="SSF159245">
    <property type="entry name" value="AttH-like"/>
    <property type="match status" value="1"/>
</dbReference>
<feature type="domain" description="AttH" evidence="1">
    <location>
        <begin position="77"/>
        <end position="251"/>
    </location>
</feature>
<dbReference type="InterPro" id="IPR010791">
    <property type="entry name" value="AttH_dom"/>
</dbReference>
<protein>
    <recommendedName>
        <fullName evidence="1">AttH domain-containing protein</fullName>
    </recommendedName>
</protein>
<dbReference type="EMBL" id="LAZR01001273">
    <property type="protein sequence ID" value="KKN47502.1"/>
    <property type="molecule type" value="Genomic_DNA"/>
</dbReference>
<proteinExistence type="predicted"/>
<accession>A0A0F9RDC4</accession>
<dbReference type="Gene3D" id="2.40.370.10">
    <property type="entry name" value="AttH-like domain"/>
    <property type="match status" value="2"/>
</dbReference>
<organism evidence="2">
    <name type="scientific">marine sediment metagenome</name>
    <dbReference type="NCBI Taxonomy" id="412755"/>
    <lineage>
        <taxon>unclassified sequences</taxon>
        <taxon>metagenomes</taxon>
        <taxon>ecological metagenomes</taxon>
    </lineage>
</organism>
<sequence>MTRYRVCRFSLIVGLLFGLFSPAGCSNDAGDEGFAGLAGLEKRNDSNSNADTPYLQPAPGDRLSFPVDYGPHPQHRIEWWYLTANLETAAGEPLGLQWTQFRQALQPRAAAAPAPAATDWPLQAAWMAHGAVSWKGQHYFEEKLARGDMGTAGATAVPFNVWLDDWRLTGNADNDRWQLHAAGEDWSYDLTLSIEGDPVAHGDQGFSAKSASGEGSMYFSLVNIAITGEVILNGEALAVSGKGWFDREWSSQLLKTGQKGWDWFALHLDSGDKLMAFRLRDDSGTFQSGTWIPAQGDPVPLGPEDLSLQALDRREGVPVRWQLRVPAYQIDLELSAPPGDYLNRGLYPYWESPVSVTGSHQGQGYMELTGDAD</sequence>
<evidence type="ECO:0000259" key="1">
    <source>
        <dbReference type="Pfam" id="PF07143"/>
    </source>
</evidence>
<name>A0A0F9RDC4_9ZZZZ</name>
<dbReference type="Pfam" id="PF17186">
    <property type="entry name" value="Lipocalin_9"/>
    <property type="match status" value="1"/>
</dbReference>
<dbReference type="AlphaFoldDB" id="A0A0F9RDC4"/>